<evidence type="ECO:0000256" key="1">
    <source>
        <dbReference type="SAM" id="Phobius"/>
    </source>
</evidence>
<sequence>MTKDQLIAHYFSKTLSPEAQKEFDHLLTTDTEFKKAFKFQENLKTVIKKETQTQLKEELQSIENPTKTSSKTYIKWLVAASIILLLALPSFWYFGPSNLDNEALFATNFKPFENVVHPIVRGEDYNDLKTKAFISYEAKEYEETLNYFNALLEESDNATISFYKANVLLQLNKNDEAIKILEQNNELPQKLKTQQQWYLALAYIKINNTKKAKASLNAVINNGTYKTKAAEQLLEQLD</sequence>
<keyword evidence="1" id="KW-0812">Transmembrane</keyword>
<keyword evidence="1" id="KW-1133">Transmembrane helix</keyword>
<proteinExistence type="predicted"/>
<dbReference type="SUPFAM" id="SSF48452">
    <property type="entry name" value="TPR-like"/>
    <property type="match status" value="1"/>
</dbReference>
<dbReference type="Proteomes" id="UP001231197">
    <property type="component" value="Unassembled WGS sequence"/>
</dbReference>
<evidence type="ECO:0008006" key="4">
    <source>
        <dbReference type="Google" id="ProtNLM"/>
    </source>
</evidence>
<reference evidence="2 3" key="1">
    <citation type="journal article" date="2023" name="Int. J. Syst. Evol. Microbiol.">
        <title>Winogradskyella bathintestinalis sp. nov., isolated from the intestine of the deep-sea loosejaw dragonfish, Malacosteus niger.</title>
        <authorList>
            <person name="Uniacke-Lowe S."/>
            <person name="Johnson C.N."/>
            <person name="Stanton C."/>
            <person name="Hill C."/>
            <person name="Ross P."/>
        </authorList>
    </citation>
    <scope>NUCLEOTIDE SEQUENCE [LARGE SCALE GENOMIC DNA]</scope>
    <source>
        <strain evidence="2 3">APC 3343</strain>
    </source>
</reference>
<keyword evidence="3" id="KW-1185">Reference proteome</keyword>
<keyword evidence="1" id="KW-0472">Membrane</keyword>
<protein>
    <recommendedName>
        <fullName evidence="4">Tetratricopeptide repeat protein</fullName>
    </recommendedName>
</protein>
<gene>
    <name evidence="2" type="ORF">QMA06_04200</name>
</gene>
<dbReference type="EMBL" id="JASDDK010000001">
    <property type="protein sequence ID" value="MDN3491912.1"/>
    <property type="molecule type" value="Genomic_DNA"/>
</dbReference>
<accession>A0ABT7ZSD1</accession>
<feature type="transmembrane region" description="Helical" evidence="1">
    <location>
        <begin position="76"/>
        <end position="95"/>
    </location>
</feature>
<dbReference type="RefSeq" id="WP_290205599.1">
    <property type="nucleotide sequence ID" value="NZ_JASDDK010000001.1"/>
</dbReference>
<evidence type="ECO:0000313" key="3">
    <source>
        <dbReference type="Proteomes" id="UP001231197"/>
    </source>
</evidence>
<name>A0ABT7ZSD1_9FLAO</name>
<dbReference type="InterPro" id="IPR011990">
    <property type="entry name" value="TPR-like_helical_dom_sf"/>
</dbReference>
<evidence type="ECO:0000313" key="2">
    <source>
        <dbReference type="EMBL" id="MDN3491912.1"/>
    </source>
</evidence>
<organism evidence="2 3">
    <name type="scientific">Winogradskyella bathintestinalis</name>
    <dbReference type="NCBI Taxonomy" id="3035208"/>
    <lineage>
        <taxon>Bacteria</taxon>
        <taxon>Pseudomonadati</taxon>
        <taxon>Bacteroidota</taxon>
        <taxon>Flavobacteriia</taxon>
        <taxon>Flavobacteriales</taxon>
        <taxon>Flavobacteriaceae</taxon>
        <taxon>Winogradskyella</taxon>
    </lineage>
</organism>
<comment type="caution">
    <text evidence="2">The sequence shown here is derived from an EMBL/GenBank/DDBJ whole genome shotgun (WGS) entry which is preliminary data.</text>
</comment>
<dbReference type="Gene3D" id="1.25.40.10">
    <property type="entry name" value="Tetratricopeptide repeat domain"/>
    <property type="match status" value="1"/>
</dbReference>